<dbReference type="GO" id="GO:0051537">
    <property type="term" value="F:2 iron, 2 sulfur cluster binding"/>
    <property type="evidence" value="ECO:0007669"/>
    <property type="project" value="InterPro"/>
</dbReference>
<protein>
    <submittedName>
        <fullName evidence="1">Uncharacterized protein</fullName>
    </submittedName>
</protein>
<evidence type="ECO:0000313" key="2">
    <source>
        <dbReference type="Proteomes" id="UP000012429"/>
    </source>
</evidence>
<organism evidence="1 2">
    <name type="scientific">Rhizobium freirei PRF 81</name>
    <dbReference type="NCBI Taxonomy" id="363754"/>
    <lineage>
        <taxon>Bacteria</taxon>
        <taxon>Pseudomonadati</taxon>
        <taxon>Pseudomonadota</taxon>
        <taxon>Alphaproteobacteria</taxon>
        <taxon>Hyphomicrobiales</taxon>
        <taxon>Rhizobiaceae</taxon>
        <taxon>Rhizobium/Agrobacterium group</taxon>
        <taxon>Rhizobium</taxon>
    </lineage>
</organism>
<proteinExistence type="predicted"/>
<gene>
    <name evidence="1" type="ORF">RHSP_36426</name>
</gene>
<dbReference type="PROSITE" id="PS00197">
    <property type="entry name" value="2FE2S_FER_1"/>
    <property type="match status" value="1"/>
</dbReference>
<dbReference type="InterPro" id="IPR006058">
    <property type="entry name" value="2Fe2S_fd_BS"/>
</dbReference>
<comment type="caution">
    <text evidence="1">The sequence shown here is derived from an EMBL/GenBank/DDBJ whole genome shotgun (WGS) entry which is preliminary data.</text>
</comment>
<keyword evidence="2" id="KW-1185">Reference proteome</keyword>
<name>N6TZ99_9HYPH</name>
<evidence type="ECO:0000313" key="1">
    <source>
        <dbReference type="EMBL" id="ENN85754.1"/>
    </source>
</evidence>
<reference evidence="1 2" key="1">
    <citation type="journal article" date="2012" name="BMC Genomics">
        <title>Genomic basis of broad host range and environmental adaptability of Rhizobium tropici CIAT 899 and Rhizobium sp. PRF 81 which are used in inoculants for common bean (Phaseolus vulgaris L.).</title>
        <authorList>
            <person name="Ormeno-Orrillo E."/>
            <person name="Menna P."/>
            <person name="Almeida L.G."/>
            <person name="Ollero F.J."/>
            <person name="Nicolas M.F."/>
            <person name="Pains Rodrigues E."/>
            <person name="Shigueyoshi Nakatani A."/>
            <person name="Silva Batista J.S."/>
            <person name="Oliveira Chueire L.M."/>
            <person name="Souza R.C."/>
            <person name="Ribeiro Vasconcelos A.T."/>
            <person name="Megias M."/>
            <person name="Hungria M."/>
            <person name="Martinez-Romero E."/>
        </authorList>
    </citation>
    <scope>NUCLEOTIDE SEQUENCE [LARGE SCALE GENOMIC DNA]</scope>
    <source>
        <strain evidence="1 2">PRF 81</strain>
    </source>
</reference>
<dbReference type="Proteomes" id="UP000012429">
    <property type="component" value="Unassembled WGS sequence"/>
</dbReference>
<dbReference type="EMBL" id="AQHN01000081">
    <property type="protein sequence ID" value="ENN85754.1"/>
    <property type="molecule type" value="Genomic_DNA"/>
</dbReference>
<dbReference type="AlphaFoldDB" id="N6TZ99"/>
<accession>N6TZ99</accession>
<sequence>MNGLIGHFNMQSIPVGIGVDGDRQDTHAARSLDHAAGDLAAIGDQNFLEHAISAQMLYSVNVLATNCVIGPCTTCLRSSRFLQS</sequence>